<feature type="region of interest" description="Disordered" evidence="1">
    <location>
        <begin position="46"/>
        <end position="75"/>
    </location>
</feature>
<evidence type="ECO:0000313" key="3">
    <source>
        <dbReference type="Proteomes" id="UP000244081"/>
    </source>
</evidence>
<accession>A0A2T5VCD2</accession>
<name>A0A2T5VCD2_9HYPH</name>
<dbReference type="AlphaFoldDB" id="A0A2T5VCD2"/>
<protein>
    <submittedName>
        <fullName evidence="2">Uncharacterized protein</fullName>
    </submittedName>
</protein>
<sequence>MPGRLDLVAERQELIGRAHRSRYRLHRRPELLRQLKQATNELLRAELAPAETPKEPLGLIEDDEEPRDPLRWWDR</sequence>
<dbReference type="RefSeq" id="WP_107989265.1">
    <property type="nucleotide sequence ID" value="NZ_QAYG01000002.1"/>
</dbReference>
<organism evidence="2 3">
    <name type="scientific">Breoghania corrubedonensis</name>
    <dbReference type="NCBI Taxonomy" id="665038"/>
    <lineage>
        <taxon>Bacteria</taxon>
        <taxon>Pseudomonadati</taxon>
        <taxon>Pseudomonadota</taxon>
        <taxon>Alphaproteobacteria</taxon>
        <taxon>Hyphomicrobiales</taxon>
        <taxon>Stappiaceae</taxon>
        <taxon>Breoghania</taxon>
    </lineage>
</organism>
<dbReference type="Proteomes" id="UP000244081">
    <property type="component" value="Unassembled WGS sequence"/>
</dbReference>
<dbReference type="EMBL" id="QAYG01000002">
    <property type="protein sequence ID" value="PTW61402.1"/>
    <property type="molecule type" value="Genomic_DNA"/>
</dbReference>
<keyword evidence="3" id="KW-1185">Reference proteome</keyword>
<proteinExistence type="predicted"/>
<gene>
    <name evidence="2" type="ORF">C8N35_102111</name>
</gene>
<comment type="caution">
    <text evidence="2">The sequence shown here is derived from an EMBL/GenBank/DDBJ whole genome shotgun (WGS) entry which is preliminary data.</text>
</comment>
<reference evidence="2 3" key="1">
    <citation type="submission" date="2018-04" db="EMBL/GenBank/DDBJ databases">
        <title>Genomic Encyclopedia of Archaeal and Bacterial Type Strains, Phase II (KMG-II): from individual species to whole genera.</title>
        <authorList>
            <person name="Goeker M."/>
        </authorList>
    </citation>
    <scope>NUCLEOTIDE SEQUENCE [LARGE SCALE GENOMIC DNA]</scope>
    <source>
        <strain evidence="2 3">DSM 23382</strain>
    </source>
</reference>
<evidence type="ECO:0000256" key="1">
    <source>
        <dbReference type="SAM" id="MobiDB-lite"/>
    </source>
</evidence>
<evidence type="ECO:0000313" key="2">
    <source>
        <dbReference type="EMBL" id="PTW61402.1"/>
    </source>
</evidence>